<evidence type="ECO:0000256" key="1">
    <source>
        <dbReference type="ARBA" id="ARBA00004141"/>
    </source>
</evidence>
<dbReference type="SUPFAM" id="SSF52540">
    <property type="entry name" value="P-loop containing nucleoside triphosphate hydrolases"/>
    <property type="match status" value="1"/>
</dbReference>
<feature type="transmembrane region" description="Helical" evidence="10">
    <location>
        <begin position="26"/>
        <end position="46"/>
    </location>
</feature>
<evidence type="ECO:0000256" key="7">
    <source>
        <dbReference type="ARBA" id="ARBA00022989"/>
    </source>
</evidence>
<keyword evidence="5" id="KW-0547">Nucleotide-binding</keyword>
<dbReference type="Pfam" id="PF00005">
    <property type="entry name" value="ABC_tran"/>
    <property type="match status" value="1"/>
</dbReference>
<accession>A0A9D4W3Y4</accession>
<reference evidence="12 13" key="1">
    <citation type="journal article" date="2022" name="Nat. Genet.">
        <title>Improved pea reference genome and pan-genome highlight genomic features and evolutionary characteristics.</title>
        <authorList>
            <person name="Yang T."/>
            <person name="Liu R."/>
            <person name="Luo Y."/>
            <person name="Hu S."/>
            <person name="Wang D."/>
            <person name="Wang C."/>
            <person name="Pandey M.K."/>
            <person name="Ge S."/>
            <person name="Xu Q."/>
            <person name="Li N."/>
            <person name="Li G."/>
            <person name="Huang Y."/>
            <person name="Saxena R.K."/>
            <person name="Ji Y."/>
            <person name="Li M."/>
            <person name="Yan X."/>
            <person name="He Y."/>
            <person name="Liu Y."/>
            <person name="Wang X."/>
            <person name="Xiang C."/>
            <person name="Varshney R.K."/>
            <person name="Ding H."/>
            <person name="Gao S."/>
            <person name="Zong X."/>
        </authorList>
    </citation>
    <scope>NUCLEOTIDE SEQUENCE [LARGE SCALE GENOMIC DNA]</scope>
    <source>
        <strain evidence="12 13">cv. Zhongwan 6</strain>
    </source>
</reference>
<dbReference type="InterPro" id="IPR027417">
    <property type="entry name" value="P-loop_NTPase"/>
</dbReference>
<keyword evidence="3" id="KW-0813">Transport</keyword>
<name>A0A9D4W3Y4_PEA</name>
<evidence type="ECO:0000313" key="12">
    <source>
        <dbReference type="EMBL" id="KAI5395623.1"/>
    </source>
</evidence>
<feature type="compositionally biased region" description="Polar residues" evidence="9">
    <location>
        <begin position="130"/>
        <end position="159"/>
    </location>
</feature>
<evidence type="ECO:0000313" key="13">
    <source>
        <dbReference type="Proteomes" id="UP001058974"/>
    </source>
</evidence>
<dbReference type="PROSITE" id="PS50893">
    <property type="entry name" value="ABC_TRANSPORTER_2"/>
    <property type="match status" value="1"/>
</dbReference>
<proteinExistence type="inferred from homology"/>
<evidence type="ECO:0000256" key="4">
    <source>
        <dbReference type="ARBA" id="ARBA00022692"/>
    </source>
</evidence>
<dbReference type="InterPro" id="IPR017871">
    <property type="entry name" value="ABC_transporter-like_CS"/>
</dbReference>
<evidence type="ECO:0000256" key="10">
    <source>
        <dbReference type="SAM" id="Phobius"/>
    </source>
</evidence>
<feature type="transmembrane region" description="Helical" evidence="10">
    <location>
        <begin position="633"/>
        <end position="652"/>
    </location>
</feature>
<feature type="transmembrane region" description="Helical" evidence="10">
    <location>
        <begin position="604"/>
        <end position="621"/>
    </location>
</feature>
<gene>
    <name evidence="12" type="ORF">KIW84_061969</name>
</gene>
<dbReference type="FunFam" id="3.40.50.300:FF:000367">
    <property type="entry name" value="ABC transporter G family member 24"/>
    <property type="match status" value="1"/>
</dbReference>
<dbReference type="PANTHER" id="PTHR48041:SF107">
    <property type="entry name" value="WHITE-BROWN COMPLEX HOMOLOG PROTEIN 30-RELATED"/>
    <property type="match status" value="1"/>
</dbReference>
<evidence type="ECO:0000259" key="11">
    <source>
        <dbReference type="PROSITE" id="PS50893"/>
    </source>
</evidence>
<keyword evidence="6" id="KW-0067">ATP-binding</keyword>
<evidence type="ECO:0000256" key="2">
    <source>
        <dbReference type="ARBA" id="ARBA00005814"/>
    </source>
</evidence>
<evidence type="ECO:0000256" key="9">
    <source>
        <dbReference type="SAM" id="MobiDB-lite"/>
    </source>
</evidence>
<dbReference type="GO" id="GO:0005524">
    <property type="term" value="F:ATP binding"/>
    <property type="evidence" value="ECO:0007669"/>
    <property type="project" value="UniProtKB-KW"/>
</dbReference>
<feature type="transmembrane region" description="Helical" evidence="10">
    <location>
        <begin position="681"/>
        <end position="698"/>
    </location>
</feature>
<dbReference type="InterPro" id="IPR050352">
    <property type="entry name" value="ABCG_transporters"/>
</dbReference>
<dbReference type="PANTHER" id="PTHR48041">
    <property type="entry name" value="ABC TRANSPORTER G FAMILY MEMBER 28"/>
    <property type="match status" value="1"/>
</dbReference>
<sequence length="833" mass="92524">MGSTHQNPCSRFSQCNPNTTNQNMHAYGALLIVALSTVLIFIYNCSDQVLATRERRKAKSREAAAKQVRETVQARERWKIAKDAAKMNKPGLQDQLVRTFSRRKSAKHGEQANPATGNSVLPPMPPEQPSPATKDQSKEPSNLTKMLNSLENDPNSNEGFNLKIGDKNIKKQLPKGKNLHTQSQILRYAYGQIEKEKAQQDKNNLTFSGVISMAADGEEVRSRPAIEVAFKDLTLTLKGKRKHVMRCVTGKIMPGRVSAVMGPSGAGKTTFLSALAGKIRGCTMTGSILINGRAESIHCYQKIIGYVPQDDIVHGNLTVEENLRFSARCRLSDDLPKPDKVLIVERVIETLGLQGIRDSVVGTVERRGISGGQRKRVNVGLEMVMEPSLLILDEPTTGLDSASSTLLLKALRREAAEGVNVCMVLHQPSYTLFRTFDDIIFLAKGGLTAYHGPVKKVEEYFAGIGIVVPDRVNPPDHYIDILEGLVKPNEGVTYQQLPVRWMLHNGYPVPPDMLHFADEISASSSSTNTNHVTKGTEEATDQSFAGEFWEEMKSNVQLQKDHIEATFLSIKDLSNRRTPGISRQYRYYLGRVGKQQLREAKSQAVDYLLLLVAGAILGTLTKVNDETFGSLGYTYTVIAVSLLCKIAALRSFSLDKLQYWRESASGISSLAHFLSKDTIDLFSTLVKPLIYLSMFYFFSNPRSTFGSNYAVLVCLVYCVTGMAYALAIYFEPAPAQLWSVLLPVVMTLIANQTRDTLFMKILIKMCYPNWALEAFIIANAERYTGVWLITRCSSLMNSSYNVSDWPICLVVLIAYGIVARIVAFICLIITQKK</sequence>
<feature type="transmembrane region" description="Helical" evidence="10">
    <location>
        <begin position="710"/>
        <end position="729"/>
    </location>
</feature>
<dbReference type="InterPro" id="IPR043926">
    <property type="entry name" value="ABCG_dom"/>
</dbReference>
<dbReference type="GO" id="GO:0016887">
    <property type="term" value="F:ATP hydrolysis activity"/>
    <property type="evidence" value="ECO:0007669"/>
    <property type="project" value="InterPro"/>
</dbReference>
<dbReference type="Pfam" id="PF19055">
    <property type="entry name" value="ABC2_membrane_7"/>
    <property type="match status" value="1"/>
</dbReference>
<feature type="region of interest" description="Disordered" evidence="9">
    <location>
        <begin position="101"/>
        <end position="160"/>
    </location>
</feature>
<dbReference type="EMBL" id="JAMSHJ010000006">
    <property type="protein sequence ID" value="KAI5395623.1"/>
    <property type="molecule type" value="Genomic_DNA"/>
</dbReference>
<dbReference type="CDD" id="cd03213">
    <property type="entry name" value="ABCG_EPDR"/>
    <property type="match status" value="1"/>
</dbReference>
<dbReference type="Gramene" id="Psat06G0196900-T2">
    <property type="protein sequence ID" value="KAI5395623.1"/>
    <property type="gene ID" value="KIW84_061969"/>
</dbReference>
<dbReference type="AlphaFoldDB" id="A0A9D4W3Y4"/>
<protein>
    <submittedName>
        <fullName evidence="12">Variant 2, ABC transporter G member 28</fullName>
    </submittedName>
</protein>
<keyword evidence="7 10" id="KW-1133">Transmembrane helix</keyword>
<comment type="caution">
    <text evidence="12">The sequence shown here is derived from an EMBL/GenBank/DDBJ whole genome shotgun (WGS) entry which is preliminary data.</text>
</comment>
<dbReference type="InterPro" id="IPR003593">
    <property type="entry name" value="AAA+_ATPase"/>
</dbReference>
<dbReference type="GO" id="GO:0140359">
    <property type="term" value="F:ABC-type transporter activity"/>
    <property type="evidence" value="ECO:0007669"/>
    <property type="project" value="InterPro"/>
</dbReference>
<keyword evidence="13" id="KW-1185">Reference proteome</keyword>
<dbReference type="Proteomes" id="UP001058974">
    <property type="component" value="Chromosome 6"/>
</dbReference>
<comment type="subcellular location">
    <subcellularLocation>
        <location evidence="1">Membrane</location>
        <topology evidence="1">Multi-pass membrane protein</topology>
    </subcellularLocation>
</comment>
<organism evidence="12 13">
    <name type="scientific">Pisum sativum</name>
    <name type="common">Garden pea</name>
    <name type="synonym">Lathyrus oleraceus</name>
    <dbReference type="NCBI Taxonomy" id="3888"/>
    <lineage>
        <taxon>Eukaryota</taxon>
        <taxon>Viridiplantae</taxon>
        <taxon>Streptophyta</taxon>
        <taxon>Embryophyta</taxon>
        <taxon>Tracheophyta</taxon>
        <taxon>Spermatophyta</taxon>
        <taxon>Magnoliopsida</taxon>
        <taxon>eudicotyledons</taxon>
        <taxon>Gunneridae</taxon>
        <taxon>Pentapetalae</taxon>
        <taxon>rosids</taxon>
        <taxon>fabids</taxon>
        <taxon>Fabales</taxon>
        <taxon>Fabaceae</taxon>
        <taxon>Papilionoideae</taxon>
        <taxon>50 kb inversion clade</taxon>
        <taxon>NPAAA clade</taxon>
        <taxon>Hologalegina</taxon>
        <taxon>IRL clade</taxon>
        <taxon>Fabeae</taxon>
        <taxon>Lathyrus</taxon>
    </lineage>
</organism>
<dbReference type="PROSITE" id="PS00211">
    <property type="entry name" value="ABC_TRANSPORTER_1"/>
    <property type="match status" value="1"/>
</dbReference>
<comment type="similarity">
    <text evidence="2">Belongs to the ABC transporter superfamily. ABCG family. Eye pigment precursor importer (TC 3.A.1.204) subfamily.</text>
</comment>
<dbReference type="Gene3D" id="3.40.50.300">
    <property type="entry name" value="P-loop containing nucleotide triphosphate hydrolases"/>
    <property type="match status" value="1"/>
</dbReference>
<evidence type="ECO:0000256" key="8">
    <source>
        <dbReference type="ARBA" id="ARBA00023136"/>
    </source>
</evidence>
<evidence type="ECO:0000256" key="3">
    <source>
        <dbReference type="ARBA" id="ARBA00022448"/>
    </source>
</evidence>
<keyword evidence="8 10" id="KW-0472">Membrane</keyword>
<keyword evidence="4 10" id="KW-0812">Transmembrane</keyword>
<dbReference type="GO" id="GO:0016020">
    <property type="term" value="C:membrane"/>
    <property type="evidence" value="ECO:0007669"/>
    <property type="project" value="UniProtKB-SubCell"/>
</dbReference>
<evidence type="ECO:0000256" key="6">
    <source>
        <dbReference type="ARBA" id="ARBA00022840"/>
    </source>
</evidence>
<dbReference type="SMART" id="SM00382">
    <property type="entry name" value="AAA"/>
    <property type="match status" value="1"/>
</dbReference>
<feature type="transmembrane region" description="Helical" evidence="10">
    <location>
        <begin position="735"/>
        <end position="750"/>
    </location>
</feature>
<feature type="transmembrane region" description="Helical" evidence="10">
    <location>
        <begin position="809"/>
        <end position="830"/>
    </location>
</feature>
<evidence type="ECO:0000256" key="5">
    <source>
        <dbReference type="ARBA" id="ARBA00022741"/>
    </source>
</evidence>
<feature type="domain" description="ABC transporter" evidence="11">
    <location>
        <begin position="228"/>
        <end position="469"/>
    </location>
</feature>
<dbReference type="InterPro" id="IPR003439">
    <property type="entry name" value="ABC_transporter-like_ATP-bd"/>
</dbReference>